<evidence type="ECO:0000313" key="11">
    <source>
        <dbReference type="Proteomes" id="UP000694397"/>
    </source>
</evidence>
<keyword evidence="11" id="KW-1185">Reference proteome</keyword>
<proteinExistence type="inferred from homology"/>
<feature type="region of interest" description="Disordered" evidence="9">
    <location>
        <begin position="26"/>
        <end position="60"/>
    </location>
</feature>
<evidence type="ECO:0000256" key="7">
    <source>
        <dbReference type="ARBA" id="ARBA00069051"/>
    </source>
</evidence>
<keyword evidence="3" id="KW-0689">Ribosomal protein</keyword>
<dbReference type="AlphaFoldDB" id="A0A8C9QRU0"/>
<protein>
    <recommendedName>
        <fullName evidence="7">Large ribosomal subunit protein uL18m</fullName>
    </recommendedName>
    <alternativeName>
        <fullName evidence="8">39S ribosomal protein L18, mitochondrial</fullName>
    </alternativeName>
</protein>
<reference evidence="10 11" key="1">
    <citation type="submission" date="2019-04" db="EMBL/GenBank/DDBJ databases">
        <authorList>
            <consortium name="Wellcome Sanger Institute Data Sharing"/>
        </authorList>
    </citation>
    <scope>NUCLEOTIDE SEQUENCE [LARGE SCALE GENOMIC DNA]</scope>
</reference>
<evidence type="ECO:0000313" key="10">
    <source>
        <dbReference type="Ensembl" id="ENSSFOP00015001761.1"/>
    </source>
</evidence>
<dbReference type="CTD" id="29074"/>
<name>A0A8C9QRU0_SCLFO</name>
<gene>
    <name evidence="10" type="primary">mrpl18</name>
</gene>
<dbReference type="GO" id="GO:0005743">
    <property type="term" value="C:mitochondrial inner membrane"/>
    <property type="evidence" value="ECO:0007669"/>
    <property type="project" value="UniProtKB-ARBA"/>
</dbReference>
<dbReference type="SUPFAM" id="SSF53137">
    <property type="entry name" value="Translational machinery components"/>
    <property type="match status" value="1"/>
</dbReference>
<dbReference type="OrthoDB" id="1932324at2759"/>
<evidence type="ECO:0000256" key="2">
    <source>
        <dbReference type="ARBA" id="ARBA00007116"/>
    </source>
</evidence>
<dbReference type="GO" id="GO:1990904">
    <property type="term" value="C:ribonucleoprotein complex"/>
    <property type="evidence" value="ECO:0007669"/>
    <property type="project" value="UniProtKB-KW"/>
</dbReference>
<feature type="compositionally biased region" description="Polar residues" evidence="9">
    <location>
        <begin position="37"/>
        <end position="50"/>
    </location>
</feature>
<evidence type="ECO:0000256" key="6">
    <source>
        <dbReference type="ARBA" id="ARBA00059887"/>
    </source>
</evidence>
<dbReference type="PANTHER" id="PTHR12899:SF3">
    <property type="entry name" value="LARGE RIBOSOMAL SUBUNIT PROTEIN UL18M"/>
    <property type="match status" value="1"/>
</dbReference>
<keyword evidence="4" id="KW-0496">Mitochondrion</keyword>
<organism evidence="10 11">
    <name type="scientific">Scleropages formosus</name>
    <name type="common">Asian bonytongue</name>
    <name type="synonym">Osteoglossum formosum</name>
    <dbReference type="NCBI Taxonomy" id="113540"/>
    <lineage>
        <taxon>Eukaryota</taxon>
        <taxon>Metazoa</taxon>
        <taxon>Chordata</taxon>
        <taxon>Craniata</taxon>
        <taxon>Vertebrata</taxon>
        <taxon>Euteleostomi</taxon>
        <taxon>Actinopterygii</taxon>
        <taxon>Neopterygii</taxon>
        <taxon>Teleostei</taxon>
        <taxon>Osteoglossocephala</taxon>
        <taxon>Osteoglossomorpha</taxon>
        <taxon>Osteoglossiformes</taxon>
        <taxon>Osteoglossidae</taxon>
        <taxon>Scleropages</taxon>
    </lineage>
</organism>
<dbReference type="GO" id="GO:0006412">
    <property type="term" value="P:translation"/>
    <property type="evidence" value="ECO:0007669"/>
    <property type="project" value="InterPro"/>
</dbReference>
<dbReference type="FunFam" id="3.30.420.80:FF:000005">
    <property type="entry name" value="39S ribosomal protein L18, mitochondrial"/>
    <property type="match status" value="1"/>
</dbReference>
<dbReference type="RefSeq" id="XP_018610473.1">
    <property type="nucleotide sequence ID" value="XM_018754957.1"/>
</dbReference>
<keyword evidence="5" id="KW-0687">Ribonucleoprotein</keyword>
<dbReference type="GO" id="GO:0008097">
    <property type="term" value="F:5S rRNA binding"/>
    <property type="evidence" value="ECO:0007669"/>
    <property type="project" value="TreeGrafter"/>
</dbReference>
<dbReference type="InterPro" id="IPR036967">
    <property type="entry name" value="Ribosomal_uS11_sf"/>
</dbReference>
<evidence type="ECO:0000256" key="3">
    <source>
        <dbReference type="ARBA" id="ARBA00022980"/>
    </source>
</evidence>
<comment type="subcellular location">
    <subcellularLocation>
        <location evidence="1">Mitochondrion</location>
    </subcellularLocation>
</comment>
<reference evidence="10" key="3">
    <citation type="submission" date="2025-09" db="UniProtKB">
        <authorList>
            <consortium name="Ensembl"/>
        </authorList>
    </citation>
    <scope>IDENTIFICATION</scope>
</reference>
<evidence type="ECO:0000256" key="9">
    <source>
        <dbReference type="SAM" id="MobiDB-lite"/>
    </source>
</evidence>
<dbReference type="KEGG" id="sfm:108935953"/>
<dbReference type="GeneTree" id="ENSGT00390000006394"/>
<comment type="function">
    <text evidence="6">Together with thiosulfate sulfurtransferase (TST), acts as a mitochondrial import factor for the cytosolic 5S rRNA. The precursor form shows RNA chaperone activity; is able to fold the 5S rRNA into an import-competent conformation that is recognized by rhodanese (TST). Both the cytoplasmic and mitochondrial forms are able to bind to the helix IV-loop D in the gamma domain of the 5S rRNA.</text>
</comment>
<dbReference type="Pfam" id="PF00861">
    <property type="entry name" value="Ribosomal_L18p"/>
    <property type="match status" value="1"/>
</dbReference>
<dbReference type="GO" id="GO:0005840">
    <property type="term" value="C:ribosome"/>
    <property type="evidence" value="ECO:0007669"/>
    <property type="project" value="UniProtKB-KW"/>
</dbReference>
<accession>A0A8C9QRU0</accession>
<reference evidence="10" key="2">
    <citation type="submission" date="2025-08" db="UniProtKB">
        <authorList>
            <consortium name="Ensembl"/>
        </authorList>
    </citation>
    <scope>IDENTIFICATION</scope>
</reference>
<sequence>MAALGNLGRTVRLLLGQVVQRQKAGTRLSETFHHGPPSSTKSACSMSQSAAEAEPQLNEDEEISEEFLNRNPRNLEQMALARKDRGWETVWPSNHYYHRLVYSRSQNYITAEIFAPHSSTPVLSCSTKEWALKRELHSTRSVAASQAVGEVLAARCREAGFQRLAFRVVPWTFRSESVKKFRMALKGGGIKLCEPRRKYVD</sequence>
<evidence type="ECO:0000256" key="8">
    <source>
        <dbReference type="ARBA" id="ARBA00082661"/>
    </source>
</evidence>
<dbReference type="PANTHER" id="PTHR12899">
    <property type="entry name" value="39S RIBOSOMAL PROTEIN L18, MITOCHONDRIAL"/>
    <property type="match status" value="1"/>
</dbReference>
<dbReference type="Gene3D" id="3.30.420.80">
    <property type="entry name" value="Ribosomal protein S11"/>
    <property type="match status" value="1"/>
</dbReference>
<dbReference type="Proteomes" id="UP000694397">
    <property type="component" value="Chromosome 5"/>
</dbReference>
<evidence type="ECO:0000256" key="1">
    <source>
        <dbReference type="ARBA" id="ARBA00004173"/>
    </source>
</evidence>
<dbReference type="InterPro" id="IPR005484">
    <property type="entry name" value="Ribosomal_uL18_bac/plant/anim"/>
</dbReference>
<dbReference type="Ensembl" id="ENSSFOT00015001800.2">
    <property type="protein sequence ID" value="ENSSFOP00015001761.1"/>
    <property type="gene ID" value="ENSSFOG00015001208.2"/>
</dbReference>
<evidence type="ECO:0000256" key="4">
    <source>
        <dbReference type="ARBA" id="ARBA00023128"/>
    </source>
</evidence>
<dbReference type="GO" id="GO:0003735">
    <property type="term" value="F:structural constituent of ribosome"/>
    <property type="evidence" value="ECO:0007669"/>
    <property type="project" value="InterPro"/>
</dbReference>
<comment type="similarity">
    <text evidence="2">Belongs to the universal ribosomal protein uL18 family.</text>
</comment>
<dbReference type="GeneID" id="108935953"/>
<evidence type="ECO:0000256" key="5">
    <source>
        <dbReference type="ARBA" id="ARBA00023274"/>
    </source>
</evidence>